<dbReference type="AlphaFoldDB" id="A0A061F6W5"/>
<evidence type="ECO:0000256" key="1">
    <source>
        <dbReference type="SAM" id="Phobius"/>
    </source>
</evidence>
<proteinExistence type="predicted"/>
<dbReference type="EMBL" id="CM001883">
    <property type="protein sequence ID" value="EOY10219.1"/>
    <property type="molecule type" value="Genomic_DNA"/>
</dbReference>
<keyword evidence="1" id="KW-1133">Transmembrane helix</keyword>
<protein>
    <recommendedName>
        <fullName evidence="4">Transmembrane protein</fullName>
    </recommendedName>
</protein>
<evidence type="ECO:0008006" key="4">
    <source>
        <dbReference type="Google" id="ProtNLM"/>
    </source>
</evidence>
<feature type="transmembrane region" description="Helical" evidence="1">
    <location>
        <begin position="20"/>
        <end position="43"/>
    </location>
</feature>
<dbReference type="HOGENOM" id="CLU_2241529_0_0_1"/>
<sequence>MLGTSSSDSNQGSVEGRGSFMLFFAFLRCFLLCFCVFVCYVFCDGNIGEFDADYVRPDAGFHQCFFWVFHFGFMWVKGFEVENELRALCIRFWSMGDFSLAELEG</sequence>
<evidence type="ECO:0000313" key="3">
    <source>
        <dbReference type="Proteomes" id="UP000026915"/>
    </source>
</evidence>
<keyword evidence="1" id="KW-0812">Transmembrane</keyword>
<dbReference type="Gramene" id="EOY10219">
    <property type="protein sequence ID" value="EOY10219"/>
    <property type="gene ID" value="TCM_025574"/>
</dbReference>
<keyword evidence="1" id="KW-0472">Membrane</keyword>
<organism evidence="2 3">
    <name type="scientific">Theobroma cacao</name>
    <name type="common">Cacao</name>
    <name type="synonym">Cocoa</name>
    <dbReference type="NCBI Taxonomy" id="3641"/>
    <lineage>
        <taxon>Eukaryota</taxon>
        <taxon>Viridiplantae</taxon>
        <taxon>Streptophyta</taxon>
        <taxon>Embryophyta</taxon>
        <taxon>Tracheophyta</taxon>
        <taxon>Spermatophyta</taxon>
        <taxon>Magnoliopsida</taxon>
        <taxon>eudicotyledons</taxon>
        <taxon>Gunneridae</taxon>
        <taxon>Pentapetalae</taxon>
        <taxon>rosids</taxon>
        <taxon>malvids</taxon>
        <taxon>Malvales</taxon>
        <taxon>Malvaceae</taxon>
        <taxon>Byttnerioideae</taxon>
        <taxon>Theobroma</taxon>
    </lineage>
</organism>
<accession>A0A061F6W5</accession>
<dbReference type="InParanoid" id="A0A061F6W5"/>
<dbReference type="Proteomes" id="UP000026915">
    <property type="component" value="Chromosome 5"/>
</dbReference>
<name>A0A061F6W5_THECC</name>
<keyword evidence="3" id="KW-1185">Reference proteome</keyword>
<reference evidence="2 3" key="1">
    <citation type="journal article" date="2013" name="Genome Biol.">
        <title>The genome sequence of the most widely cultivated cacao type and its use to identify candidate genes regulating pod color.</title>
        <authorList>
            <person name="Motamayor J.C."/>
            <person name="Mockaitis K."/>
            <person name="Schmutz J."/>
            <person name="Haiminen N."/>
            <person name="Iii D.L."/>
            <person name="Cornejo O."/>
            <person name="Findley S.D."/>
            <person name="Zheng P."/>
            <person name="Utro F."/>
            <person name="Royaert S."/>
            <person name="Saski C."/>
            <person name="Jenkins J."/>
            <person name="Podicheti R."/>
            <person name="Zhao M."/>
            <person name="Scheffler B.E."/>
            <person name="Stack J.C."/>
            <person name="Feltus F.A."/>
            <person name="Mustiga G.M."/>
            <person name="Amores F."/>
            <person name="Phillips W."/>
            <person name="Marelli J.P."/>
            <person name="May G.D."/>
            <person name="Shapiro H."/>
            <person name="Ma J."/>
            <person name="Bustamante C.D."/>
            <person name="Schnell R.J."/>
            <person name="Main D."/>
            <person name="Gilbert D."/>
            <person name="Parida L."/>
            <person name="Kuhn D.N."/>
        </authorList>
    </citation>
    <scope>NUCLEOTIDE SEQUENCE [LARGE SCALE GENOMIC DNA]</scope>
    <source>
        <strain evidence="3">cv. Matina 1-6</strain>
    </source>
</reference>
<evidence type="ECO:0000313" key="2">
    <source>
        <dbReference type="EMBL" id="EOY10219.1"/>
    </source>
</evidence>
<gene>
    <name evidence="2" type="ORF">TCM_025574</name>
</gene>